<keyword evidence="2" id="KW-1185">Reference proteome</keyword>
<dbReference type="STRING" id="2903.R1D8U8"/>
<dbReference type="RefSeq" id="XP_005784312.1">
    <property type="nucleotide sequence ID" value="XM_005784255.1"/>
</dbReference>
<reference evidence="2" key="1">
    <citation type="journal article" date="2013" name="Nature">
        <title>Pan genome of the phytoplankton Emiliania underpins its global distribution.</title>
        <authorList>
            <person name="Read B.A."/>
            <person name="Kegel J."/>
            <person name="Klute M.J."/>
            <person name="Kuo A."/>
            <person name="Lefebvre S.C."/>
            <person name="Maumus F."/>
            <person name="Mayer C."/>
            <person name="Miller J."/>
            <person name="Monier A."/>
            <person name="Salamov A."/>
            <person name="Young J."/>
            <person name="Aguilar M."/>
            <person name="Claverie J.M."/>
            <person name="Frickenhaus S."/>
            <person name="Gonzalez K."/>
            <person name="Herman E.K."/>
            <person name="Lin Y.C."/>
            <person name="Napier J."/>
            <person name="Ogata H."/>
            <person name="Sarno A.F."/>
            <person name="Shmutz J."/>
            <person name="Schroeder D."/>
            <person name="de Vargas C."/>
            <person name="Verret F."/>
            <person name="von Dassow P."/>
            <person name="Valentin K."/>
            <person name="Van de Peer Y."/>
            <person name="Wheeler G."/>
            <person name="Dacks J.B."/>
            <person name="Delwiche C.F."/>
            <person name="Dyhrman S.T."/>
            <person name="Glockner G."/>
            <person name="John U."/>
            <person name="Richards T."/>
            <person name="Worden A.Z."/>
            <person name="Zhang X."/>
            <person name="Grigoriev I.V."/>
            <person name="Allen A.E."/>
            <person name="Bidle K."/>
            <person name="Borodovsky M."/>
            <person name="Bowler C."/>
            <person name="Brownlee C."/>
            <person name="Cock J.M."/>
            <person name="Elias M."/>
            <person name="Gladyshev V.N."/>
            <person name="Groth M."/>
            <person name="Guda C."/>
            <person name="Hadaegh A."/>
            <person name="Iglesias-Rodriguez M.D."/>
            <person name="Jenkins J."/>
            <person name="Jones B.M."/>
            <person name="Lawson T."/>
            <person name="Leese F."/>
            <person name="Lindquist E."/>
            <person name="Lobanov A."/>
            <person name="Lomsadze A."/>
            <person name="Malik S.B."/>
            <person name="Marsh M.E."/>
            <person name="Mackinder L."/>
            <person name="Mock T."/>
            <person name="Mueller-Roeber B."/>
            <person name="Pagarete A."/>
            <person name="Parker M."/>
            <person name="Probert I."/>
            <person name="Quesneville H."/>
            <person name="Raines C."/>
            <person name="Rensing S.A."/>
            <person name="Riano-Pachon D.M."/>
            <person name="Richier S."/>
            <person name="Rokitta S."/>
            <person name="Shiraiwa Y."/>
            <person name="Soanes D.M."/>
            <person name="van der Giezen M."/>
            <person name="Wahlund T.M."/>
            <person name="Williams B."/>
            <person name="Wilson W."/>
            <person name="Wolfe G."/>
            <person name="Wurch L.L."/>
        </authorList>
    </citation>
    <scope>NUCLEOTIDE SEQUENCE</scope>
</reference>
<dbReference type="Proteomes" id="UP000013827">
    <property type="component" value="Unassembled WGS sequence"/>
</dbReference>
<evidence type="ECO:0000313" key="2">
    <source>
        <dbReference type="Proteomes" id="UP000013827"/>
    </source>
</evidence>
<dbReference type="KEGG" id="ehx:EMIHUDRAFT_47403"/>
<dbReference type="SUPFAM" id="SSF51161">
    <property type="entry name" value="Trimeric LpxA-like enzymes"/>
    <property type="match status" value="1"/>
</dbReference>
<proteinExistence type="predicted"/>
<accession>A0A0D3K7Z8</accession>
<organism evidence="1 2">
    <name type="scientific">Emiliania huxleyi (strain CCMP1516)</name>
    <dbReference type="NCBI Taxonomy" id="280463"/>
    <lineage>
        <taxon>Eukaryota</taxon>
        <taxon>Haptista</taxon>
        <taxon>Haptophyta</taxon>
        <taxon>Prymnesiophyceae</taxon>
        <taxon>Isochrysidales</taxon>
        <taxon>Noelaerhabdaceae</taxon>
        <taxon>Emiliania</taxon>
    </lineage>
</organism>
<dbReference type="GeneID" id="17277157"/>
<name>A0A0D3K7Z8_EMIH1</name>
<dbReference type="InterPro" id="IPR011004">
    <property type="entry name" value="Trimer_LpxA-like_sf"/>
</dbReference>
<dbReference type="Gene3D" id="2.160.10.10">
    <property type="entry name" value="Hexapeptide repeat proteins"/>
    <property type="match status" value="1"/>
</dbReference>
<reference evidence="1" key="2">
    <citation type="submission" date="2024-10" db="UniProtKB">
        <authorList>
            <consortium name="EnsemblProtists"/>
        </authorList>
    </citation>
    <scope>IDENTIFICATION</scope>
</reference>
<evidence type="ECO:0000313" key="1">
    <source>
        <dbReference type="EnsemblProtists" id="EOD31883"/>
    </source>
</evidence>
<protein>
    <recommendedName>
        <fullName evidence="3">Dynactin subunit 6</fullName>
    </recommendedName>
</protein>
<evidence type="ECO:0008006" key="3">
    <source>
        <dbReference type="Google" id="ProtNLM"/>
    </source>
</evidence>
<dbReference type="AlphaFoldDB" id="A0A0D3K7Z8"/>
<dbReference type="PaxDb" id="2903-EOD31883"/>
<dbReference type="HOGENOM" id="CLU_1700137_0_0_1"/>
<sequence>VWLVKWILLGRVKPGQHPLWSCWACRWDYLYTIWQHWAAPAMTPLGGTPFLPMWLRTVGANVGDNVVLHGNFVQLVDPDMLTLETGSTVSCLFQAHSFEDRVLKIAPVRIGVGASAMAQTVVMYGSNIDDGATVAPHGVVMKNEHLTAGQYYRGGPCRA</sequence>
<dbReference type="EnsemblProtists" id="EOD31883">
    <property type="protein sequence ID" value="EOD31883"/>
    <property type="gene ID" value="EMIHUDRAFT_47403"/>
</dbReference>